<dbReference type="Pfam" id="PF02837">
    <property type="entry name" value="Glyco_hydro_2_N"/>
    <property type="match status" value="1"/>
</dbReference>
<dbReference type="AlphaFoldDB" id="A0A9W6EU94"/>
<dbReference type="SUPFAM" id="SSF49785">
    <property type="entry name" value="Galactose-binding domain-like"/>
    <property type="match status" value="1"/>
</dbReference>
<dbReference type="InterPro" id="IPR006102">
    <property type="entry name" value="Ig-like_GH2"/>
</dbReference>
<dbReference type="Pfam" id="PF02836">
    <property type="entry name" value="Glyco_hydro_2_C"/>
    <property type="match status" value="1"/>
</dbReference>
<evidence type="ECO:0000256" key="3">
    <source>
        <dbReference type="ARBA" id="ARBA00023295"/>
    </source>
</evidence>
<dbReference type="PANTHER" id="PTHR42732:SF1">
    <property type="entry name" value="BETA-MANNOSIDASE"/>
    <property type="match status" value="1"/>
</dbReference>
<evidence type="ECO:0000256" key="2">
    <source>
        <dbReference type="ARBA" id="ARBA00022801"/>
    </source>
</evidence>
<accession>A0A9W6EU94</accession>
<dbReference type="PANTHER" id="PTHR42732">
    <property type="entry name" value="BETA-GALACTOSIDASE"/>
    <property type="match status" value="1"/>
</dbReference>
<dbReference type="SUPFAM" id="SSF51445">
    <property type="entry name" value="(Trans)glycosidases"/>
    <property type="match status" value="1"/>
</dbReference>
<keyword evidence="2" id="KW-0378">Hydrolase</keyword>
<dbReference type="Proteomes" id="UP001143545">
    <property type="component" value="Unassembled WGS sequence"/>
</dbReference>
<dbReference type="InterPro" id="IPR008979">
    <property type="entry name" value="Galactose-bd-like_sf"/>
</dbReference>
<dbReference type="Gene3D" id="2.60.40.10">
    <property type="entry name" value="Immunoglobulins"/>
    <property type="match status" value="1"/>
</dbReference>
<protein>
    <submittedName>
        <fullName evidence="7">Beta-glucuronidase</fullName>
    </submittedName>
</protein>
<feature type="domain" description="Glycosyl hydrolases family 2 sugar binding" evidence="6">
    <location>
        <begin position="35"/>
        <end position="209"/>
    </location>
</feature>
<feature type="domain" description="Glycoside hydrolase family 2 immunoglobulin-like beta-sandwich" evidence="4">
    <location>
        <begin position="258"/>
        <end position="310"/>
    </location>
</feature>
<keyword evidence="3" id="KW-0326">Glycosidase</keyword>
<comment type="similarity">
    <text evidence="1">Belongs to the glycosyl hydrolase 2 family.</text>
</comment>
<dbReference type="SUPFAM" id="SSF49303">
    <property type="entry name" value="beta-Galactosidase/glucuronidase domain"/>
    <property type="match status" value="1"/>
</dbReference>
<dbReference type="InterPro" id="IPR036156">
    <property type="entry name" value="Beta-gal/glucu_dom_sf"/>
</dbReference>
<dbReference type="Pfam" id="PF00703">
    <property type="entry name" value="Glyco_hydro_2"/>
    <property type="match status" value="1"/>
</dbReference>
<proteinExistence type="inferred from homology"/>
<dbReference type="InterPro" id="IPR017853">
    <property type="entry name" value="GH"/>
</dbReference>
<organism evidence="7 8">
    <name type="scientific">Neptunitalea chrysea</name>
    <dbReference type="NCBI Taxonomy" id="1647581"/>
    <lineage>
        <taxon>Bacteria</taxon>
        <taxon>Pseudomonadati</taxon>
        <taxon>Bacteroidota</taxon>
        <taxon>Flavobacteriia</taxon>
        <taxon>Flavobacteriales</taxon>
        <taxon>Flavobacteriaceae</taxon>
        <taxon>Neptunitalea</taxon>
    </lineage>
</organism>
<dbReference type="GO" id="GO:0005975">
    <property type="term" value="P:carbohydrate metabolic process"/>
    <property type="evidence" value="ECO:0007669"/>
    <property type="project" value="InterPro"/>
</dbReference>
<evidence type="ECO:0000313" key="7">
    <source>
        <dbReference type="EMBL" id="GLB52324.1"/>
    </source>
</evidence>
<evidence type="ECO:0000259" key="5">
    <source>
        <dbReference type="Pfam" id="PF02836"/>
    </source>
</evidence>
<dbReference type="PRINTS" id="PR00132">
    <property type="entry name" value="GLHYDRLASE2"/>
</dbReference>
<evidence type="ECO:0000259" key="4">
    <source>
        <dbReference type="Pfam" id="PF00703"/>
    </source>
</evidence>
<dbReference type="InterPro" id="IPR006103">
    <property type="entry name" value="Glyco_hydro_2_cat"/>
</dbReference>
<evidence type="ECO:0000256" key="1">
    <source>
        <dbReference type="ARBA" id="ARBA00007401"/>
    </source>
</evidence>
<keyword evidence="8" id="KW-1185">Reference proteome</keyword>
<evidence type="ECO:0000259" key="6">
    <source>
        <dbReference type="Pfam" id="PF02837"/>
    </source>
</evidence>
<dbReference type="InterPro" id="IPR006104">
    <property type="entry name" value="Glyco_hydro_2_N"/>
</dbReference>
<dbReference type="InterPro" id="IPR006101">
    <property type="entry name" value="Glyco_hydro_2"/>
</dbReference>
<dbReference type="Gene3D" id="3.20.20.80">
    <property type="entry name" value="Glycosidases"/>
    <property type="match status" value="1"/>
</dbReference>
<dbReference type="GO" id="GO:0004553">
    <property type="term" value="F:hydrolase activity, hydrolyzing O-glycosyl compounds"/>
    <property type="evidence" value="ECO:0007669"/>
    <property type="project" value="InterPro"/>
</dbReference>
<comment type="caution">
    <text evidence="7">The sequence shown here is derived from an EMBL/GenBank/DDBJ whole genome shotgun (WGS) entry which is preliminary data.</text>
</comment>
<dbReference type="InterPro" id="IPR013783">
    <property type="entry name" value="Ig-like_fold"/>
</dbReference>
<dbReference type="EMBL" id="BRVP01000007">
    <property type="protein sequence ID" value="GLB52324.1"/>
    <property type="molecule type" value="Genomic_DNA"/>
</dbReference>
<name>A0A9W6EU94_9FLAO</name>
<dbReference type="Gene3D" id="2.60.120.260">
    <property type="entry name" value="Galactose-binding domain-like"/>
    <property type="match status" value="1"/>
</dbReference>
<dbReference type="InterPro" id="IPR051913">
    <property type="entry name" value="GH2_Domain-Containing"/>
</dbReference>
<reference evidence="7" key="1">
    <citation type="submission" date="2022-07" db="EMBL/GenBank/DDBJ databases">
        <title>Taxonomy of Novel Oxalotrophic and Methylotrophic Bacteria.</title>
        <authorList>
            <person name="Sahin N."/>
            <person name="Tani A."/>
        </authorList>
    </citation>
    <scope>NUCLEOTIDE SEQUENCE</scope>
    <source>
        <strain evidence="7">AM327</strain>
    </source>
</reference>
<evidence type="ECO:0000313" key="8">
    <source>
        <dbReference type="Proteomes" id="UP001143545"/>
    </source>
</evidence>
<gene>
    <name evidence="7" type="ORF">NBRC110019_13630</name>
</gene>
<dbReference type="RefSeq" id="WP_281753542.1">
    <property type="nucleotide sequence ID" value="NZ_BRVP01000007.1"/>
</dbReference>
<sequence>MKNLVISFICFLGGYLLVTAQDNIIINTEGRNTVSLNGIWHYIIDPYETGFYDYRFKERRENDAGAYWNAPVLKEKTDWTEHGFKDPYPIQVPGDWNSQDRIFTYYEGTVWYQRSFDAPKVKKAEDVYLYFGAVNYETHVYLNGKKLGMHKGGFTPFNFKIPKELLQKTNNNLVVRVNNNRYPDEIPTVNTDWWNYGGITRDVKLVILPETFVQQYHLQLDQKQDILTAQKKKRFTISGWVKLNQLVTGGKVSVQIPELNIYEDYEASGDSVKIALQAKKIELWDTNNPKLYEVIISYNTDVVKDKIGFRKIEVYGDKILLNGRQIFLRGISIHEEIAQEVRRAHSKQDAVKLFGYVKELHANMVRLAHYPHNEYMPRMADSLGILVWTEIPVYWTIDFGNQEVYKKAETQLKEMITRDCNRASVIIWSVGNETPVSDTRTTFMSSLVKEAKQLDDTRLVSAALEVHYIDGVNYVDDPLGAYTDIVSLNEYLGWYGALPDACKTAKWETKYNKPFFISETGAGAKGGFHDVKEMRFSEEFQQWYYQEQIAMVKNNFPDNYTGLSPWILMDFRSPRRNNPEYQEGWNRKGLIDDKGHKKLAFYVLQQYYKEIEEQEKQGDRK</sequence>
<feature type="domain" description="Glycoside hydrolase family 2 catalytic" evidence="5">
    <location>
        <begin position="312"/>
        <end position="611"/>
    </location>
</feature>